<evidence type="ECO:0000313" key="3">
    <source>
        <dbReference type="Proteomes" id="UP000448943"/>
    </source>
</evidence>
<organism evidence="2 3">
    <name type="scientific">Chengkuizengella marina</name>
    <dbReference type="NCBI Taxonomy" id="2507566"/>
    <lineage>
        <taxon>Bacteria</taxon>
        <taxon>Bacillati</taxon>
        <taxon>Bacillota</taxon>
        <taxon>Bacilli</taxon>
        <taxon>Bacillales</taxon>
        <taxon>Paenibacillaceae</taxon>
        <taxon>Chengkuizengella</taxon>
    </lineage>
</organism>
<reference evidence="2 3" key="1">
    <citation type="submission" date="2019-01" db="EMBL/GenBank/DDBJ databases">
        <title>Chengkuizengella sp. nov., isolated from deep-sea sediment of East Pacific Ocean.</title>
        <authorList>
            <person name="Yang J."/>
            <person name="Lai Q."/>
            <person name="Shao Z."/>
        </authorList>
    </citation>
    <scope>NUCLEOTIDE SEQUENCE [LARGE SCALE GENOMIC DNA]</scope>
    <source>
        <strain evidence="2 3">YPA3-1-1</strain>
    </source>
</reference>
<gene>
    <name evidence="2" type="ORF">ERL59_18630</name>
</gene>
<comment type="caution">
    <text evidence="2">The sequence shown here is derived from an EMBL/GenBank/DDBJ whole genome shotgun (WGS) entry which is preliminary data.</text>
</comment>
<dbReference type="Proteomes" id="UP000448943">
    <property type="component" value="Unassembled WGS sequence"/>
</dbReference>
<proteinExistence type="predicted"/>
<keyword evidence="3" id="KW-1185">Reference proteome</keyword>
<dbReference type="AlphaFoldDB" id="A0A6N9Q8F4"/>
<accession>A0A6N9Q8F4</accession>
<dbReference type="OrthoDB" id="2658806at2"/>
<name>A0A6N9Q8F4_9BACL</name>
<dbReference type="InterPro" id="IPR024256">
    <property type="entry name" value="DUF3797"/>
</dbReference>
<evidence type="ECO:0000313" key="2">
    <source>
        <dbReference type="EMBL" id="NBI30971.1"/>
    </source>
</evidence>
<protein>
    <submittedName>
        <fullName evidence="2">DUF3797 domain-containing protein</fullName>
    </submittedName>
</protein>
<feature type="domain" description="DUF3797" evidence="1">
    <location>
        <begin position="1"/>
        <end position="48"/>
    </location>
</feature>
<dbReference type="Pfam" id="PF12677">
    <property type="entry name" value="DUF3797"/>
    <property type="match status" value="1"/>
</dbReference>
<sequence>MNVVRAMELIKQYEVCEQCGSRYVANGAGTLFIDEKVFKRTCKCGWSVEIDILNNKKLTHPVFLFI</sequence>
<evidence type="ECO:0000259" key="1">
    <source>
        <dbReference type="Pfam" id="PF12677"/>
    </source>
</evidence>
<dbReference type="RefSeq" id="WP_160647786.1">
    <property type="nucleotide sequence ID" value="NZ_SIJB01000048.1"/>
</dbReference>
<dbReference type="EMBL" id="SIJB01000048">
    <property type="protein sequence ID" value="NBI30971.1"/>
    <property type="molecule type" value="Genomic_DNA"/>
</dbReference>